<dbReference type="FunCoup" id="A0A194YTR3">
    <property type="interactions" value="2911"/>
</dbReference>
<dbReference type="GO" id="GO:0034066">
    <property type="term" value="C:Ric1-Rgp1 guanyl-nucleotide exchange factor complex"/>
    <property type="evidence" value="ECO:0000318"/>
    <property type="project" value="GO_Central"/>
</dbReference>
<dbReference type="GO" id="GO:0006886">
    <property type="term" value="P:intracellular protein transport"/>
    <property type="evidence" value="ECO:0000318"/>
    <property type="project" value="GO_Central"/>
</dbReference>
<evidence type="ECO:0000313" key="4">
    <source>
        <dbReference type="EMBL" id="KXG31235.1"/>
    </source>
</evidence>
<dbReference type="Gramene" id="OQU85836">
    <property type="protein sequence ID" value="OQU85836"/>
    <property type="gene ID" value="SORBI_3004G322400"/>
</dbReference>
<dbReference type="EMBL" id="CM000763">
    <property type="protein sequence ID" value="OQU85836.1"/>
    <property type="molecule type" value="Genomic_DNA"/>
</dbReference>
<dbReference type="FunFam" id="2.130.10.10:FF:000735">
    <property type="entry name" value="Quinoprotein amine dehydrogenase beta chain-like"/>
    <property type="match status" value="1"/>
</dbReference>
<organism evidence="4 5">
    <name type="scientific">Sorghum bicolor</name>
    <name type="common">Sorghum</name>
    <name type="synonym">Sorghum vulgare</name>
    <dbReference type="NCBI Taxonomy" id="4558"/>
    <lineage>
        <taxon>Eukaryota</taxon>
        <taxon>Viridiplantae</taxon>
        <taxon>Streptophyta</taxon>
        <taxon>Embryophyta</taxon>
        <taxon>Tracheophyta</taxon>
        <taxon>Spermatophyta</taxon>
        <taxon>Magnoliopsida</taxon>
        <taxon>Liliopsida</taxon>
        <taxon>Poales</taxon>
        <taxon>Poaceae</taxon>
        <taxon>PACMAD clade</taxon>
        <taxon>Panicoideae</taxon>
        <taxon>Andropogonodae</taxon>
        <taxon>Andropogoneae</taxon>
        <taxon>Sorghinae</taxon>
        <taxon>Sorghum</taxon>
    </lineage>
</organism>
<reference evidence="4 5" key="1">
    <citation type="journal article" date="2009" name="Nature">
        <title>The Sorghum bicolor genome and the diversification of grasses.</title>
        <authorList>
            <person name="Paterson A.H."/>
            <person name="Bowers J.E."/>
            <person name="Bruggmann R."/>
            <person name="Dubchak I."/>
            <person name="Grimwood J."/>
            <person name="Gundlach H."/>
            <person name="Haberer G."/>
            <person name="Hellsten U."/>
            <person name="Mitros T."/>
            <person name="Poliakov A."/>
            <person name="Schmutz J."/>
            <person name="Spannagl M."/>
            <person name="Tang H."/>
            <person name="Wang X."/>
            <person name="Wicker T."/>
            <person name="Bharti A.K."/>
            <person name="Chapman J."/>
            <person name="Feltus F.A."/>
            <person name="Gowik U."/>
            <person name="Grigoriev I.V."/>
            <person name="Lyons E."/>
            <person name="Maher C.A."/>
            <person name="Martis M."/>
            <person name="Narechania A."/>
            <person name="Otillar R.P."/>
            <person name="Penning B.W."/>
            <person name="Salamov A.A."/>
            <person name="Wang Y."/>
            <person name="Zhang L."/>
            <person name="Carpita N.C."/>
            <person name="Freeling M."/>
            <person name="Gingle A.R."/>
            <person name="Hash C.T."/>
            <person name="Keller B."/>
            <person name="Klein P."/>
            <person name="Kresovich S."/>
            <person name="McCann M.C."/>
            <person name="Ming R."/>
            <person name="Peterson D.G."/>
            <person name="Mehboob-ur-Rahman"/>
            <person name="Ware D."/>
            <person name="Westhoff P."/>
            <person name="Mayer K.F."/>
            <person name="Messing J."/>
            <person name="Rokhsar D.S."/>
        </authorList>
    </citation>
    <scope>NUCLEOTIDE SEQUENCE [LARGE SCALE GENOMIC DNA]</scope>
    <source>
        <strain evidence="5">cv. BTx623</strain>
    </source>
</reference>
<evidence type="ECO:0000313" key="5">
    <source>
        <dbReference type="Proteomes" id="UP000000768"/>
    </source>
</evidence>
<accession>A0A194YTR3</accession>
<dbReference type="Gene3D" id="2.130.10.10">
    <property type="entry name" value="YVTN repeat-like/Quinoprotein amine dehydrogenase"/>
    <property type="match status" value="1"/>
</dbReference>
<keyword evidence="2" id="KW-0472">Membrane</keyword>
<dbReference type="Gramene" id="OQU85835">
    <property type="protein sequence ID" value="OQU85835"/>
    <property type="gene ID" value="SORBI_3004G322400"/>
</dbReference>
<dbReference type="SUPFAM" id="SSF69322">
    <property type="entry name" value="Tricorn protease domain 2"/>
    <property type="match status" value="1"/>
</dbReference>
<dbReference type="PANTHER" id="PTHR22746">
    <property type="entry name" value="RAB6A-GEF COMPLEX PARTNER PROTEIN 1"/>
    <property type="match status" value="1"/>
</dbReference>
<dbReference type="InterPro" id="IPR040096">
    <property type="entry name" value="Ric1"/>
</dbReference>
<dbReference type="InterPro" id="IPR009771">
    <property type="entry name" value="RIC1_C"/>
</dbReference>
<keyword evidence="5" id="KW-1185">Reference proteome</keyword>
<reference evidence="5" key="3">
    <citation type="journal article" date="2018" name="Plant J.">
        <title>The Sorghum bicolor reference genome: improved assembly, gene annotations, a transcriptome atlas, and signatures of genome organization.</title>
        <authorList>
            <person name="McCormick R.F."/>
            <person name="Truong S.K."/>
            <person name="Sreedasyam A."/>
            <person name="Jenkins J."/>
            <person name="Shu S."/>
            <person name="Sims D."/>
            <person name="Kennedy M."/>
            <person name="Amirebrahimi M."/>
            <person name="Weers B.D."/>
            <person name="McKinley B."/>
            <person name="Mattison A."/>
            <person name="Morishige D.T."/>
            <person name="Grimwood J."/>
            <person name="Schmutz J."/>
            <person name="Mullet J.E."/>
        </authorList>
    </citation>
    <scope>NUCLEOTIDE SEQUENCE [LARGE SCALE GENOMIC DNA]</scope>
    <source>
        <strain evidence="5">cv. BTx623</strain>
    </source>
</reference>
<sequence>MYLAYGWPQSIPLDPDDSDRVVLLRVLGRLLLAVCPASLHLWSATQHRVRLARSDRSPESLAAHGHNAHAVWSPDAKTVAVLTSSFYLYVYKVQHSGKQLIVGGKQVPGLCLASISLIITEKVPLANGVAITSNFVCDSKSMLLGLSNGHVQVVSWNAEFSDSFKPGCSVCSSEKPTAVIDALVFDPPSLRENSNARPAPCCTGNSSIVHVELSVKLRLLVALYSGCRIALCTIGKKGLRQPGSIRVERWLDTDDAMCTSVASEQQILAVGCSRGVVELYDLAENTRHIRTISLYDWGYSVEDTGPVACISWTPDNCAFAVGWKFRGLTVWSVSGCRLMCTIRQTGSNSASSPMVKPGAVKFEPLMGGTSHIQWDDNGYKLFAVEESLSERVLAFSFAKCCLNRGLSGTTYSHQVLYGEDRILLVQPDDADELKILHLHVPVSYISQNWPVLHVVASNDGMYLAVAGSHGLVLYDLRNKRWRFFGDVTQEQKIQCKGLLWLGKIVIVCNYVESSNTYELLFFPRYHLDYSSLLYRKPLLGRPIVMDVFQDYILVTYSPFDVHIFHVTISGELSPASNPVLQLSTVRELSIMSPKSPPVSMRFIPEQNDKGVLKRDINGSSDLLSQQPSRCLILRTNGELSVLDMDDGHEHALTNSIELFWVTCSQFEEKGSLIKEVSWLDYGHRGMQVWYPSHGADPFKQEDFLQLDPELEFDREVYPLGLLPNVGVVVGVSQRMSFSTAEFPCFEPSPQAQTILHCLLRHLLQRDKIEEALRLANLSAEKPHFSHCLEWLLFTVFDADISRPSASKNQASQKVDSPKKSLLEKTCDLLRNFPEYMDVVVSVARKTDGRHWADLFSAAGRSTEMFEECFQQRWYRTAACYILVIAKLEGPAVSQYCALRLLQATLDESLYELAGELVRFLLRSGRDFENATSDSEKLSPRFLGYFLFRSPYKRQSSDLRSNSMKELSPHIASVMNILERHACYLMSGKELSKLVAFVKGTQFDLVEYLQRERQGSARLENFASALELIGQKLQMDTLQSRLDAEFLLAHMCSVKFKEWIVVLATLLRRAEVLVDLFRHDLRLWKAYSITLQSHDVFREYLDLLNILEEQLSSVSDLTLQNGPLS</sequence>
<name>A0A194YTR3_SORBI</name>
<proteinExistence type="predicted"/>
<dbReference type="AlphaFoldDB" id="A0A194YTR3"/>
<feature type="domain" description="RIC1 C-terminal alpha solenoid region" evidence="3">
    <location>
        <begin position="756"/>
        <end position="929"/>
    </location>
</feature>
<evidence type="ECO:0000259" key="3">
    <source>
        <dbReference type="Pfam" id="PF07064"/>
    </source>
</evidence>
<dbReference type="PANTHER" id="PTHR22746:SF10">
    <property type="entry name" value="GUANINE NUCLEOTIDE EXCHANGE FACTOR SUBUNIT RIC1"/>
    <property type="match status" value="1"/>
</dbReference>
<dbReference type="Proteomes" id="UP000000768">
    <property type="component" value="Chromosome 4"/>
</dbReference>
<dbReference type="GO" id="GO:0005829">
    <property type="term" value="C:cytosol"/>
    <property type="evidence" value="ECO:0000318"/>
    <property type="project" value="GO_Central"/>
</dbReference>
<dbReference type="InterPro" id="IPR015943">
    <property type="entry name" value="WD40/YVTN_repeat-like_dom_sf"/>
</dbReference>
<dbReference type="STRING" id="4558.A0A194YTR3"/>
<dbReference type="eggNOG" id="KOG2006">
    <property type="taxonomic scope" value="Eukaryota"/>
</dbReference>
<dbReference type="Pfam" id="PF25440">
    <property type="entry name" value="Beta-prop_RIC1_2nd"/>
    <property type="match status" value="1"/>
</dbReference>
<dbReference type="Pfam" id="PF07064">
    <property type="entry name" value="RIC1"/>
    <property type="match status" value="1"/>
</dbReference>
<comment type="subcellular location">
    <subcellularLocation>
        <location evidence="1">Membrane</location>
    </subcellularLocation>
</comment>
<dbReference type="EMBL" id="CM000763">
    <property type="protein sequence ID" value="OQU85835.1"/>
    <property type="molecule type" value="Genomic_DNA"/>
</dbReference>
<dbReference type="GO" id="GO:0042147">
    <property type="term" value="P:retrograde transport, endosome to Golgi"/>
    <property type="evidence" value="ECO:0000318"/>
    <property type="project" value="GO_Central"/>
</dbReference>
<dbReference type="EMBL" id="CM000763">
    <property type="protein sequence ID" value="KXG31235.1"/>
    <property type="molecule type" value="Genomic_DNA"/>
</dbReference>
<dbReference type="Gramene" id="KXG31235">
    <property type="protein sequence ID" value="KXG31235"/>
    <property type="gene ID" value="SORBI_3004G322400"/>
</dbReference>
<gene>
    <name evidence="4" type="ORF">SORBI_3004G322400</name>
</gene>
<evidence type="ECO:0000256" key="2">
    <source>
        <dbReference type="ARBA" id="ARBA00023136"/>
    </source>
</evidence>
<dbReference type="OMA" id="MVYDRAM"/>
<reference evidence="4" key="2">
    <citation type="submission" date="2017-02" db="EMBL/GenBank/DDBJ databases">
        <title>WGS assembly of Sorghum bicolor.</title>
        <authorList>
            <person name="Paterson A."/>
            <person name="Mullet J."/>
            <person name="Bowers J."/>
            <person name="Bruggmann R."/>
            <person name="Dubchak I."/>
            <person name="Grimwood J."/>
            <person name="Gundlach H."/>
            <person name="Haberer G."/>
            <person name="Hellsten U."/>
            <person name="Mitros T."/>
            <person name="Poliakov A."/>
            <person name="Schmutz J."/>
            <person name="Spannagl M."/>
            <person name="Tang H."/>
            <person name="Wang X."/>
            <person name="Wicker T."/>
            <person name="Bharti A."/>
            <person name="Chapman J."/>
            <person name="Feltus F."/>
            <person name="Gowik U."/>
            <person name="Grigoriev I."/>
            <person name="Lyons E."/>
            <person name="Maher C."/>
            <person name="Martis M."/>
            <person name="Narechania A."/>
            <person name="Otillar R."/>
            <person name="Penning B."/>
            <person name="Salamov A."/>
            <person name="Wang Y."/>
            <person name="Zhang L."/>
            <person name="Carpita N."/>
            <person name="Freeling M."/>
            <person name="Gingle A."/>
            <person name="Hash C."/>
            <person name="Keller B."/>
            <person name="Klein P."/>
            <person name="Kresovich S."/>
            <person name="Mccann M."/>
            <person name="Ming R."/>
            <person name="Peterson D."/>
            <person name="Rahman M."/>
            <person name="Ware D."/>
            <person name="Westhoff P."/>
            <person name="Mayer K."/>
            <person name="Messing J."/>
            <person name="Sims D."/>
            <person name="Jenkins J."/>
            <person name="Shu S."/>
            <person name="Rokhsar D."/>
        </authorList>
    </citation>
    <scope>NUCLEOTIDE SEQUENCE</scope>
</reference>
<protein>
    <recommendedName>
        <fullName evidence="3">RIC1 C-terminal alpha solenoid region domain-containing protein</fullName>
    </recommendedName>
</protein>
<evidence type="ECO:0000256" key="1">
    <source>
        <dbReference type="ARBA" id="ARBA00004370"/>
    </source>
</evidence>
<dbReference type="InParanoid" id="A0A194YTR3"/>
<dbReference type="OrthoDB" id="67540at2759"/>
<dbReference type="GO" id="GO:0000139">
    <property type="term" value="C:Golgi membrane"/>
    <property type="evidence" value="ECO:0000318"/>
    <property type="project" value="GO_Central"/>
</dbReference>